<evidence type="ECO:0000256" key="2">
    <source>
        <dbReference type="ARBA" id="ARBA00004613"/>
    </source>
</evidence>
<dbReference type="OrthoDB" id="434at2759"/>
<dbReference type="InterPro" id="IPR050288">
    <property type="entry name" value="Cellulose_deg_GH3"/>
</dbReference>
<evidence type="ECO:0000256" key="15">
    <source>
        <dbReference type="SAM" id="SignalP"/>
    </source>
</evidence>
<accession>A0A8H4RPD7</accession>
<dbReference type="InterPro" id="IPR017853">
    <property type="entry name" value="GH"/>
</dbReference>
<dbReference type="InterPro" id="IPR019800">
    <property type="entry name" value="Glyco_hydro_3_AS"/>
</dbReference>
<evidence type="ECO:0000256" key="14">
    <source>
        <dbReference type="RuleBase" id="RU361161"/>
    </source>
</evidence>
<dbReference type="FunFam" id="3.40.50.1700:FF:000003">
    <property type="entry name" value="Probable beta-glucosidase"/>
    <property type="match status" value="1"/>
</dbReference>
<evidence type="ECO:0000313" key="18">
    <source>
        <dbReference type="Proteomes" id="UP000566819"/>
    </source>
</evidence>
<evidence type="ECO:0000256" key="12">
    <source>
        <dbReference type="ARBA" id="ARBA00023295"/>
    </source>
</evidence>
<dbReference type="UniPathway" id="UPA00696"/>
<comment type="pathway">
    <text evidence="3 14">Glycan metabolism; cellulose degradation.</text>
</comment>
<keyword evidence="11 14" id="KW-0119">Carbohydrate metabolism</keyword>
<keyword evidence="13 14" id="KW-0624">Polysaccharide degradation</keyword>
<dbReference type="Proteomes" id="UP000566819">
    <property type="component" value="Unassembled WGS sequence"/>
</dbReference>
<dbReference type="PANTHER" id="PTHR42715">
    <property type="entry name" value="BETA-GLUCOSIDASE"/>
    <property type="match status" value="1"/>
</dbReference>
<dbReference type="Pfam" id="PF14310">
    <property type="entry name" value="Fn3-like"/>
    <property type="match status" value="1"/>
</dbReference>
<dbReference type="Gene3D" id="3.40.50.1700">
    <property type="entry name" value="Glycoside hydrolase family 3 C-terminal domain"/>
    <property type="match status" value="1"/>
</dbReference>
<name>A0A8H4RPD7_9HELO</name>
<proteinExistence type="inferred from homology"/>
<dbReference type="InterPro" id="IPR013783">
    <property type="entry name" value="Ig-like_fold"/>
</dbReference>
<evidence type="ECO:0000256" key="13">
    <source>
        <dbReference type="ARBA" id="ARBA00023326"/>
    </source>
</evidence>
<reference evidence="17 18" key="1">
    <citation type="submission" date="2020-03" db="EMBL/GenBank/DDBJ databases">
        <title>Draft Genome Sequence of Cudoniella acicularis.</title>
        <authorList>
            <person name="Buettner E."/>
            <person name="Kellner H."/>
        </authorList>
    </citation>
    <scope>NUCLEOTIDE SEQUENCE [LARGE SCALE GENOMIC DNA]</scope>
    <source>
        <strain evidence="17 18">DSM 108380</strain>
    </source>
</reference>
<keyword evidence="10" id="KW-0325">Glycoprotein</keyword>
<dbReference type="EMBL" id="JAAMPI010000308">
    <property type="protein sequence ID" value="KAF4632883.1"/>
    <property type="molecule type" value="Genomic_DNA"/>
</dbReference>
<gene>
    <name evidence="17" type="ORF">G7Y89_g5229</name>
</gene>
<sequence>MKISALPILALATPVFSSAGDGDWASAYTKAKSALAKMSQADKVAMVSGTGWQKGPCVGNTAAISSIKYPALCLQDGPLGVRYAQGVTAFPAGITTGSTWDKSLMYDRGYALGSEAKALGVHVQLGPVAGPLGKIPRTVEGMQSGGVQACAKHFIGNEQELKRDSQSANIDDRTNHELYLWPFAEAIKANVTSIMCSYNKFNTTWTCENKALLSGLLKDELDFQGFVVSDWGAQHTTVGSANAGLDMTMPGDNFSGGKGGPNVQGDHKNVARAIARDGIVLLKNEKGALPLVKPKSLAIIGYDAIVNPAGANGCVDRNCDNGTLAMGWGSGTAEFPYLIAPLDAIKAQATTDGTTITTSTSDNPSQGASAAEAAATAIVFINSDAGENYITVEGAPGDRLNLDPWHKGNDLVTAVANTNVPTIVVIHSVGPLILETILALPSVVAVVWAGIPGQETGNGLADILYGSTSPNGKLPYTIAKQVSDYGIDIKPAPGDDSYSEGLYIDYRRFDKEGIEPRYEFGFGLSYTTFAYSDLTVSAIAAGSGSSTKVPGGKSDLYDVIATISATITNNGTVKGAEVAQLYIGLPSSAPASPVRQLRGFSKVALEVGKSGVVSFPLRRKDLSFWDVKSESWVLPSGEFGVWVGSSSRDLRLSGKLEVEDSRALLASMENLDDLFRIETYNITIKKSVLKIQIFALLSHLSKASLSTKQLARLPFTNGPFIIREPVVQDSGSTFDVFCWQNGTTKNPSGTTFLRTTSNAYVDKTTT</sequence>
<keyword evidence="8 14" id="KW-0378">Hydrolase</keyword>
<dbReference type="SUPFAM" id="SSF51445">
    <property type="entry name" value="(Trans)glycosidases"/>
    <property type="match status" value="1"/>
</dbReference>
<dbReference type="InterPro" id="IPR036881">
    <property type="entry name" value="Glyco_hydro_3_C_sf"/>
</dbReference>
<dbReference type="InterPro" id="IPR002772">
    <property type="entry name" value="Glyco_hydro_3_C"/>
</dbReference>
<keyword evidence="6" id="KW-0964">Secreted</keyword>
<dbReference type="Gene3D" id="3.20.20.300">
    <property type="entry name" value="Glycoside hydrolase, family 3, N-terminal domain"/>
    <property type="match status" value="2"/>
</dbReference>
<evidence type="ECO:0000256" key="3">
    <source>
        <dbReference type="ARBA" id="ARBA00004987"/>
    </source>
</evidence>
<dbReference type="Gene3D" id="2.60.40.10">
    <property type="entry name" value="Immunoglobulins"/>
    <property type="match status" value="1"/>
</dbReference>
<evidence type="ECO:0000313" key="17">
    <source>
        <dbReference type="EMBL" id="KAF4632883.1"/>
    </source>
</evidence>
<evidence type="ECO:0000256" key="10">
    <source>
        <dbReference type="ARBA" id="ARBA00023180"/>
    </source>
</evidence>
<evidence type="ECO:0000259" key="16">
    <source>
        <dbReference type="SMART" id="SM01217"/>
    </source>
</evidence>
<dbReference type="InterPro" id="IPR001764">
    <property type="entry name" value="Glyco_hydro_3_N"/>
</dbReference>
<evidence type="ECO:0000256" key="1">
    <source>
        <dbReference type="ARBA" id="ARBA00000448"/>
    </source>
</evidence>
<protein>
    <recommendedName>
        <fullName evidence="5 14">beta-glucosidase</fullName>
        <ecNumber evidence="5 14">3.2.1.21</ecNumber>
    </recommendedName>
</protein>
<dbReference type="GO" id="GO:0005576">
    <property type="term" value="C:extracellular region"/>
    <property type="evidence" value="ECO:0007669"/>
    <property type="project" value="UniProtKB-SubCell"/>
</dbReference>
<evidence type="ECO:0000256" key="8">
    <source>
        <dbReference type="ARBA" id="ARBA00022801"/>
    </source>
</evidence>
<dbReference type="GO" id="GO:0008422">
    <property type="term" value="F:beta-glucosidase activity"/>
    <property type="evidence" value="ECO:0007669"/>
    <property type="project" value="UniProtKB-EC"/>
</dbReference>
<dbReference type="EC" id="3.2.1.21" evidence="5 14"/>
<evidence type="ECO:0000256" key="9">
    <source>
        <dbReference type="ARBA" id="ARBA00023001"/>
    </source>
</evidence>
<dbReference type="PRINTS" id="PR00133">
    <property type="entry name" value="GLHYDRLASE3"/>
</dbReference>
<evidence type="ECO:0000256" key="6">
    <source>
        <dbReference type="ARBA" id="ARBA00022525"/>
    </source>
</evidence>
<evidence type="ECO:0000256" key="11">
    <source>
        <dbReference type="ARBA" id="ARBA00023277"/>
    </source>
</evidence>
<dbReference type="SUPFAM" id="SSF52279">
    <property type="entry name" value="Beta-D-glucan exohydrolase, C-terminal domain"/>
    <property type="match status" value="1"/>
</dbReference>
<feature type="signal peptide" evidence="15">
    <location>
        <begin position="1"/>
        <end position="19"/>
    </location>
</feature>
<feature type="chain" id="PRO_5034262763" description="beta-glucosidase" evidence="15">
    <location>
        <begin position="20"/>
        <end position="766"/>
    </location>
</feature>
<comment type="caution">
    <text evidence="17">The sequence shown here is derived from an EMBL/GenBank/DDBJ whole genome shotgun (WGS) entry which is preliminary data.</text>
</comment>
<dbReference type="InterPro" id="IPR036962">
    <property type="entry name" value="Glyco_hydro_3_N_sf"/>
</dbReference>
<evidence type="ECO:0000256" key="7">
    <source>
        <dbReference type="ARBA" id="ARBA00022729"/>
    </source>
</evidence>
<keyword evidence="7 15" id="KW-0732">Signal</keyword>
<dbReference type="SMART" id="SM01217">
    <property type="entry name" value="Fn3_like"/>
    <property type="match status" value="1"/>
</dbReference>
<keyword evidence="18" id="KW-1185">Reference proteome</keyword>
<dbReference type="PANTHER" id="PTHR42715:SF28">
    <property type="entry name" value="BETA-GLUCOSIDASE L-RELATED"/>
    <property type="match status" value="1"/>
</dbReference>
<comment type="subcellular location">
    <subcellularLocation>
        <location evidence="2">Secreted</location>
    </subcellularLocation>
</comment>
<feature type="domain" description="Fibronectin type III-like" evidence="16">
    <location>
        <begin position="577"/>
        <end position="647"/>
    </location>
</feature>
<keyword evidence="12 14" id="KW-0326">Glycosidase</keyword>
<dbReference type="AlphaFoldDB" id="A0A8H4RPD7"/>
<evidence type="ECO:0000256" key="4">
    <source>
        <dbReference type="ARBA" id="ARBA00005336"/>
    </source>
</evidence>
<dbReference type="GO" id="GO:0030245">
    <property type="term" value="P:cellulose catabolic process"/>
    <property type="evidence" value="ECO:0007669"/>
    <property type="project" value="UniProtKB-UniPathway"/>
</dbReference>
<dbReference type="Pfam" id="PF00933">
    <property type="entry name" value="Glyco_hydro_3"/>
    <property type="match status" value="1"/>
</dbReference>
<keyword evidence="9" id="KW-0136">Cellulose degradation</keyword>
<organism evidence="17 18">
    <name type="scientific">Cudoniella acicularis</name>
    <dbReference type="NCBI Taxonomy" id="354080"/>
    <lineage>
        <taxon>Eukaryota</taxon>
        <taxon>Fungi</taxon>
        <taxon>Dikarya</taxon>
        <taxon>Ascomycota</taxon>
        <taxon>Pezizomycotina</taxon>
        <taxon>Leotiomycetes</taxon>
        <taxon>Helotiales</taxon>
        <taxon>Tricladiaceae</taxon>
        <taxon>Cudoniella</taxon>
    </lineage>
</organism>
<comment type="catalytic activity">
    <reaction evidence="1 14">
        <text>Hydrolysis of terminal, non-reducing beta-D-glucosyl residues with release of beta-D-glucose.</text>
        <dbReference type="EC" id="3.2.1.21"/>
    </reaction>
</comment>
<dbReference type="InterPro" id="IPR026891">
    <property type="entry name" value="Fn3-like"/>
</dbReference>
<dbReference type="PROSITE" id="PS00775">
    <property type="entry name" value="GLYCOSYL_HYDROL_F3"/>
    <property type="match status" value="1"/>
</dbReference>
<comment type="similarity">
    <text evidence="4 14">Belongs to the glycosyl hydrolase 3 family.</text>
</comment>
<dbReference type="FunFam" id="2.60.40.10:FF:000757">
    <property type="entry name" value="Beta-glucosidase G"/>
    <property type="match status" value="1"/>
</dbReference>
<evidence type="ECO:0000256" key="5">
    <source>
        <dbReference type="ARBA" id="ARBA00012744"/>
    </source>
</evidence>
<dbReference type="Pfam" id="PF01915">
    <property type="entry name" value="Glyco_hydro_3_C"/>
    <property type="match status" value="1"/>
</dbReference>